<comment type="caution">
    <text evidence="1">The sequence shown here is derived from an EMBL/GenBank/DDBJ whole genome shotgun (WGS) entry which is preliminary data.</text>
</comment>
<dbReference type="AlphaFoldDB" id="A0A1R3JCN5"/>
<accession>A0A1R3JCN5</accession>
<evidence type="ECO:0000313" key="1">
    <source>
        <dbReference type="EMBL" id="OMO92590.1"/>
    </source>
</evidence>
<dbReference type="EMBL" id="AWWV01008173">
    <property type="protein sequence ID" value="OMO92590.1"/>
    <property type="molecule type" value="Genomic_DNA"/>
</dbReference>
<keyword evidence="1" id="KW-0176">Collagen</keyword>
<organism evidence="1 2">
    <name type="scientific">Corchorus capsularis</name>
    <name type="common">Jute</name>
    <dbReference type="NCBI Taxonomy" id="210143"/>
    <lineage>
        <taxon>Eukaryota</taxon>
        <taxon>Viridiplantae</taxon>
        <taxon>Streptophyta</taxon>
        <taxon>Embryophyta</taxon>
        <taxon>Tracheophyta</taxon>
        <taxon>Spermatophyta</taxon>
        <taxon>Magnoliopsida</taxon>
        <taxon>eudicotyledons</taxon>
        <taxon>Gunneridae</taxon>
        <taxon>Pentapetalae</taxon>
        <taxon>rosids</taxon>
        <taxon>malvids</taxon>
        <taxon>Malvales</taxon>
        <taxon>Malvaceae</taxon>
        <taxon>Grewioideae</taxon>
        <taxon>Apeibeae</taxon>
        <taxon>Corchorus</taxon>
    </lineage>
</organism>
<sequence length="254" mass="27410">MDPKSSVPMNSGVDLSFDGPLCQHSSLSCAVCCFSHGRTSGIPIHDASLCEGFVPATPPARGRALHRRRASTSLSPSHCRYPRLASVGSSSSASHVVGSCFDAYYPLLMMIPLIYVRSANLLPPTSPYLVDDQLALKDPTVCLIDVPIEVSCSTLASPMSTDPVEPVINATGLIRRKPGRWAVSKPVARLRCWSSPASRCSRRMRDLQAMDVAEPPSADGHARFQTHASSDYFVPFCCYFTSAVSLSAAFLLFI</sequence>
<gene>
    <name evidence="1" type="ORF">CCACVL1_06801</name>
</gene>
<proteinExistence type="predicted"/>
<dbReference type="PROSITE" id="PS51257">
    <property type="entry name" value="PROKAR_LIPOPROTEIN"/>
    <property type="match status" value="1"/>
</dbReference>
<keyword evidence="2" id="KW-1185">Reference proteome</keyword>
<dbReference type="Proteomes" id="UP000188268">
    <property type="component" value="Unassembled WGS sequence"/>
</dbReference>
<name>A0A1R3JCN5_COCAP</name>
<dbReference type="Gramene" id="OMO92590">
    <property type="protein sequence ID" value="OMO92590"/>
    <property type="gene ID" value="CCACVL1_06801"/>
</dbReference>
<protein>
    <submittedName>
        <fullName evidence="1">Collagen alpha-1(I) chain-like protein</fullName>
    </submittedName>
</protein>
<evidence type="ECO:0000313" key="2">
    <source>
        <dbReference type="Proteomes" id="UP000188268"/>
    </source>
</evidence>
<reference evidence="1 2" key="1">
    <citation type="submission" date="2013-09" db="EMBL/GenBank/DDBJ databases">
        <title>Corchorus capsularis genome sequencing.</title>
        <authorList>
            <person name="Alam M."/>
            <person name="Haque M.S."/>
            <person name="Islam M.S."/>
            <person name="Emdad E.M."/>
            <person name="Islam M.M."/>
            <person name="Ahmed B."/>
            <person name="Halim A."/>
            <person name="Hossen Q.M.M."/>
            <person name="Hossain M.Z."/>
            <person name="Ahmed R."/>
            <person name="Khan M.M."/>
            <person name="Islam R."/>
            <person name="Rashid M.M."/>
            <person name="Khan S.A."/>
            <person name="Rahman M.S."/>
            <person name="Alam M."/>
        </authorList>
    </citation>
    <scope>NUCLEOTIDE SEQUENCE [LARGE SCALE GENOMIC DNA]</scope>
    <source>
        <strain evidence="2">cv. CVL-1</strain>
        <tissue evidence="1">Whole seedling</tissue>
    </source>
</reference>